<dbReference type="AlphaFoldDB" id="A0A6A4TJG9"/>
<reference evidence="1 2" key="1">
    <citation type="submission" date="2019-06" db="EMBL/GenBank/DDBJ databases">
        <title>Draft genomes of female and male turbot (Scophthalmus maximus).</title>
        <authorList>
            <person name="Xu H."/>
            <person name="Xu X.-W."/>
            <person name="Shao C."/>
            <person name="Chen S."/>
        </authorList>
    </citation>
    <scope>NUCLEOTIDE SEQUENCE [LARGE SCALE GENOMIC DNA]</scope>
    <source>
        <strain evidence="1">Ysfricsl-2016a</strain>
        <tissue evidence="1">Blood</tissue>
    </source>
</reference>
<evidence type="ECO:0000313" key="1">
    <source>
        <dbReference type="EMBL" id="KAF0042222.1"/>
    </source>
</evidence>
<accession>A0A6A4TJG9</accession>
<protein>
    <submittedName>
        <fullName evidence="1">Uncharacterized protein</fullName>
    </submittedName>
</protein>
<organism evidence="1 2">
    <name type="scientific">Scophthalmus maximus</name>
    <name type="common">Turbot</name>
    <name type="synonym">Psetta maxima</name>
    <dbReference type="NCBI Taxonomy" id="52904"/>
    <lineage>
        <taxon>Eukaryota</taxon>
        <taxon>Metazoa</taxon>
        <taxon>Chordata</taxon>
        <taxon>Craniata</taxon>
        <taxon>Vertebrata</taxon>
        <taxon>Euteleostomi</taxon>
        <taxon>Actinopterygii</taxon>
        <taxon>Neopterygii</taxon>
        <taxon>Teleostei</taxon>
        <taxon>Neoteleostei</taxon>
        <taxon>Acanthomorphata</taxon>
        <taxon>Carangaria</taxon>
        <taxon>Pleuronectiformes</taxon>
        <taxon>Pleuronectoidei</taxon>
        <taxon>Scophthalmidae</taxon>
        <taxon>Scophthalmus</taxon>
    </lineage>
</organism>
<proteinExistence type="predicted"/>
<comment type="caution">
    <text evidence="1">The sequence shown here is derived from an EMBL/GenBank/DDBJ whole genome shotgun (WGS) entry which is preliminary data.</text>
</comment>
<name>A0A6A4TJG9_SCOMX</name>
<gene>
    <name evidence="1" type="ORF">F2P81_005754</name>
</gene>
<sequence>MLRNRELDTSRRRYDIKQATKVTDILSWTFVPQRTPQRYSQTQPTTELPGNVLEITKELRTVTNFKNVIFEEVKKIVSNRIIGCDPTTTKEMYVFRQTFASAKQRGRDGLQRVTGCYKCCSRFGSEL</sequence>
<evidence type="ECO:0000313" key="2">
    <source>
        <dbReference type="Proteomes" id="UP000438429"/>
    </source>
</evidence>
<dbReference type="EMBL" id="VEVO01000005">
    <property type="protein sequence ID" value="KAF0042222.1"/>
    <property type="molecule type" value="Genomic_DNA"/>
</dbReference>
<dbReference type="Proteomes" id="UP000438429">
    <property type="component" value="Unassembled WGS sequence"/>
</dbReference>